<evidence type="ECO:0008006" key="3">
    <source>
        <dbReference type="Google" id="ProtNLM"/>
    </source>
</evidence>
<dbReference type="OrthoDB" id="3061721at2759"/>
<dbReference type="EMBL" id="KN832570">
    <property type="protein sequence ID" value="KII84551.1"/>
    <property type="molecule type" value="Genomic_DNA"/>
</dbReference>
<protein>
    <recommendedName>
        <fullName evidence="3">F-box domain-containing protein</fullName>
    </recommendedName>
</protein>
<evidence type="ECO:0000313" key="1">
    <source>
        <dbReference type="EMBL" id="KII84551.1"/>
    </source>
</evidence>
<name>A0A0C9SKY6_PLICR</name>
<keyword evidence="2" id="KW-1185">Reference proteome</keyword>
<proteinExistence type="predicted"/>
<organism evidence="1 2">
    <name type="scientific">Plicaturopsis crispa FD-325 SS-3</name>
    <dbReference type="NCBI Taxonomy" id="944288"/>
    <lineage>
        <taxon>Eukaryota</taxon>
        <taxon>Fungi</taxon>
        <taxon>Dikarya</taxon>
        <taxon>Basidiomycota</taxon>
        <taxon>Agaricomycotina</taxon>
        <taxon>Agaricomycetes</taxon>
        <taxon>Agaricomycetidae</taxon>
        <taxon>Amylocorticiales</taxon>
        <taxon>Amylocorticiaceae</taxon>
        <taxon>Plicatura</taxon>
        <taxon>Plicaturopsis crispa</taxon>
    </lineage>
</organism>
<dbReference type="AlphaFoldDB" id="A0A0C9SKY6"/>
<dbReference type="Proteomes" id="UP000053263">
    <property type="component" value="Unassembled WGS sequence"/>
</dbReference>
<gene>
    <name evidence="1" type="ORF">PLICRDRAFT_179374</name>
</gene>
<accession>A0A0C9SKY6</accession>
<sequence>MPPPTTSDSRLPFELERLIVEIAARRYHRPDMLHLLLVARRFKQWVEPFFYKMVTVRESHSAGLLLRLLEERPDVGRYVKSLCITANELDSAPLILSLVDACPSAENLALWNHNDSSLVLDRIAYQPLRRLSLMSSHFTVHSDPKRIFGERAFEHITHLDIADIPMMTHWMATRWHFRRVAHLTHLRLRFVYPSDPYLGELLALPILSASPAMQVLLVEHHRAADTIACLATVTRMAADRAFDPRLVLIIDHSDAMRAWEAPVRGRRDAWASGEKHVRLQRSHNCYLLLQIRGRG</sequence>
<evidence type="ECO:0000313" key="2">
    <source>
        <dbReference type="Proteomes" id="UP000053263"/>
    </source>
</evidence>
<dbReference type="HOGENOM" id="CLU_051720_0_1_1"/>
<reference evidence="1 2" key="1">
    <citation type="submission" date="2014-06" db="EMBL/GenBank/DDBJ databases">
        <title>Evolutionary Origins and Diversification of the Mycorrhizal Mutualists.</title>
        <authorList>
            <consortium name="DOE Joint Genome Institute"/>
            <consortium name="Mycorrhizal Genomics Consortium"/>
            <person name="Kohler A."/>
            <person name="Kuo A."/>
            <person name="Nagy L.G."/>
            <person name="Floudas D."/>
            <person name="Copeland A."/>
            <person name="Barry K.W."/>
            <person name="Cichocki N."/>
            <person name="Veneault-Fourrey C."/>
            <person name="LaButti K."/>
            <person name="Lindquist E.A."/>
            <person name="Lipzen A."/>
            <person name="Lundell T."/>
            <person name="Morin E."/>
            <person name="Murat C."/>
            <person name="Riley R."/>
            <person name="Ohm R."/>
            <person name="Sun H."/>
            <person name="Tunlid A."/>
            <person name="Henrissat B."/>
            <person name="Grigoriev I.V."/>
            <person name="Hibbett D.S."/>
            <person name="Martin F."/>
        </authorList>
    </citation>
    <scope>NUCLEOTIDE SEQUENCE [LARGE SCALE GENOMIC DNA]</scope>
    <source>
        <strain evidence="1 2">FD-325 SS-3</strain>
    </source>
</reference>